<evidence type="ECO:0000256" key="4">
    <source>
        <dbReference type="RuleBase" id="RU003718"/>
    </source>
</evidence>
<evidence type="ECO:0000256" key="3">
    <source>
        <dbReference type="ARBA" id="ARBA00022679"/>
    </source>
</evidence>
<dbReference type="AlphaFoldDB" id="A0A3B6N014"/>
<dbReference type="Proteomes" id="UP000019116">
    <property type="component" value="Chromosome 5D"/>
</dbReference>
<dbReference type="Gramene" id="TraesCS5D02G464600.1">
    <property type="protein sequence ID" value="TraesCS5D02G464600.1"/>
    <property type="gene ID" value="TraesCS5D02G464600"/>
</dbReference>
<dbReference type="InterPro" id="IPR002213">
    <property type="entry name" value="UDP_glucos_trans"/>
</dbReference>
<dbReference type="Gene3D" id="3.40.50.2000">
    <property type="entry name" value="Glycogen Phosphorylase B"/>
    <property type="match status" value="2"/>
</dbReference>
<evidence type="ECO:0000256" key="1">
    <source>
        <dbReference type="ARBA" id="ARBA00009995"/>
    </source>
</evidence>
<dbReference type="Pfam" id="PF00201">
    <property type="entry name" value="UDPGT"/>
    <property type="match status" value="1"/>
</dbReference>
<dbReference type="InterPro" id="IPR050481">
    <property type="entry name" value="UDP-glycosyltransf_plant"/>
</dbReference>
<dbReference type="GO" id="GO:0035251">
    <property type="term" value="F:UDP-glucosyltransferase activity"/>
    <property type="evidence" value="ECO:0000318"/>
    <property type="project" value="GO_Central"/>
</dbReference>
<protein>
    <recommendedName>
        <fullName evidence="5">Glycosyltransferase</fullName>
        <ecNumber evidence="5">2.4.1.-</ecNumber>
    </recommendedName>
</protein>
<dbReference type="FunFam" id="3.40.50.2000:FF:000088">
    <property type="entry name" value="Glycosyltransferase"/>
    <property type="match status" value="1"/>
</dbReference>
<dbReference type="SUPFAM" id="SSF53756">
    <property type="entry name" value="UDP-Glycosyltransferase/glycogen phosphorylase"/>
    <property type="match status" value="1"/>
</dbReference>
<evidence type="ECO:0000313" key="8">
    <source>
        <dbReference type="Proteomes" id="UP000019116"/>
    </source>
</evidence>
<dbReference type="OrthoDB" id="5835829at2759"/>
<dbReference type="STRING" id="4565.A0A3B6N014"/>
<name>A0A3B6N014_WHEAT</name>
<keyword evidence="8" id="KW-1185">Reference proteome</keyword>
<dbReference type="Gramene" id="TraesCS5D03G1027700.1">
    <property type="protein sequence ID" value="TraesCS5D03G1027700.1.CDS"/>
    <property type="gene ID" value="TraesCS5D03G1027700"/>
</dbReference>
<dbReference type="PaxDb" id="4565-Traes_5DL_42A6CC5FE.1"/>
<dbReference type="CDD" id="cd03784">
    <property type="entry name" value="GT1_Gtf-like"/>
    <property type="match status" value="1"/>
</dbReference>
<evidence type="ECO:0000259" key="6">
    <source>
        <dbReference type="Pfam" id="PF26168"/>
    </source>
</evidence>
<reference evidence="7" key="1">
    <citation type="submission" date="2018-08" db="EMBL/GenBank/DDBJ databases">
        <authorList>
            <person name="Rossello M."/>
        </authorList>
    </citation>
    <scope>NUCLEOTIDE SEQUENCE [LARGE SCALE GENOMIC DNA]</scope>
    <source>
        <strain evidence="7">cv. Chinese Spring</strain>
    </source>
</reference>
<dbReference type="SMR" id="A0A3B6N014"/>
<sequence length="459" mass="49860">MEAAADAGGVLEVVVFPWLAFGHMLSFLELSKRLAARGHAVTFVSTPRNLARLPTVPPHLSPRLRFVPLPLPRVDGLPDGAESTADVPPEKIELVKKAMDGLAAPLAAFLADAVAAGRRPDWIVHDFCHHWVPPIAGEHGVPCAAFMTVYAAFVVFLGPRWANVEHPRAATEDFAVAPRWIPVPSTIACRRRSEAESIAALFRANASGVSDMDRVWLLFERCRVAIYRSCDEPAIPAGILLPPVIADEDGDRPEILRWLDDQPPKSVIYVALGSEAPLTPGILHELALAGVRFLWALRRPSGMFSAAIDAVTDDDLLPAGFEERTRGRGLVRTGWVPQVVALAHGATGAFLTHCGWGSTIESFASGHPLVMLPFVLDQPLVARAMAEKGVGVEVARDETDGSFDRDGVAAAVRRVMVDEEGKALASNAMKLREVLTDQGRQETYIDDLVEHLRRYRGCC</sequence>
<dbReference type="EnsemblPlants" id="TraesCS5D02G464600.1">
    <property type="protein sequence ID" value="TraesCS5D02G464600.1"/>
    <property type="gene ID" value="TraesCS5D02G464600"/>
</dbReference>
<dbReference type="PROSITE" id="PS00375">
    <property type="entry name" value="UDPGT"/>
    <property type="match status" value="1"/>
</dbReference>
<dbReference type="Pfam" id="PF26168">
    <property type="entry name" value="Glyco_transf_N"/>
    <property type="match status" value="1"/>
</dbReference>
<keyword evidence="3 4" id="KW-0808">Transferase</keyword>
<evidence type="ECO:0000256" key="2">
    <source>
        <dbReference type="ARBA" id="ARBA00022676"/>
    </source>
</evidence>
<dbReference type="InterPro" id="IPR035595">
    <property type="entry name" value="UDP_glycos_trans_CS"/>
</dbReference>
<organism evidence="7">
    <name type="scientific">Triticum aestivum</name>
    <name type="common">Wheat</name>
    <dbReference type="NCBI Taxonomy" id="4565"/>
    <lineage>
        <taxon>Eukaryota</taxon>
        <taxon>Viridiplantae</taxon>
        <taxon>Streptophyta</taxon>
        <taxon>Embryophyta</taxon>
        <taxon>Tracheophyta</taxon>
        <taxon>Spermatophyta</taxon>
        <taxon>Magnoliopsida</taxon>
        <taxon>Liliopsida</taxon>
        <taxon>Poales</taxon>
        <taxon>Poaceae</taxon>
        <taxon>BOP clade</taxon>
        <taxon>Pooideae</taxon>
        <taxon>Triticodae</taxon>
        <taxon>Triticeae</taxon>
        <taxon>Triticinae</taxon>
        <taxon>Triticum</taxon>
    </lineage>
</organism>
<dbReference type="PANTHER" id="PTHR48049">
    <property type="entry name" value="GLYCOSYLTRANSFERASE"/>
    <property type="match status" value="1"/>
</dbReference>
<keyword evidence="2 4" id="KW-0328">Glycosyltransferase</keyword>
<dbReference type="PANTHER" id="PTHR48049:SF114">
    <property type="entry name" value="GLYCOSYLTRANSFERASE"/>
    <property type="match status" value="1"/>
</dbReference>
<dbReference type="FunFam" id="3.40.50.2000:FF:000037">
    <property type="entry name" value="Glycosyltransferase"/>
    <property type="match status" value="1"/>
</dbReference>
<evidence type="ECO:0000313" key="7">
    <source>
        <dbReference type="EnsemblPlants" id="TraesCS5D02G464600.1"/>
    </source>
</evidence>
<dbReference type="EC" id="2.4.1.-" evidence="5"/>
<feature type="domain" description="Glycosyltransferase N-terminal" evidence="6">
    <location>
        <begin position="12"/>
        <end position="132"/>
    </location>
</feature>
<proteinExistence type="inferred from homology"/>
<dbReference type="OMA" id="HIADEHE"/>
<comment type="similarity">
    <text evidence="1 4">Belongs to the UDP-glycosyltransferase family.</text>
</comment>
<evidence type="ECO:0000256" key="5">
    <source>
        <dbReference type="RuleBase" id="RU362057"/>
    </source>
</evidence>
<accession>A0A3B6N014</accession>
<reference evidence="7" key="2">
    <citation type="submission" date="2018-10" db="UniProtKB">
        <authorList>
            <consortium name="EnsemblPlants"/>
        </authorList>
    </citation>
    <scope>IDENTIFICATION</scope>
</reference>
<dbReference type="InterPro" id="IPR058980">
    <property type="entry name" value="Glyco_transf_N"/>
</dbReference>